<dbReference type="GO" id="GO:0003723">
    <property type="term" value="F:RNA binding"/>
    <property type="evidence" value="ECO:0007669"/>
    <property type="project" value="UniProtKB-KW"/>
</dbReference>
<evidence type="ECO:0000256" key="1">
    <source>
        <dbReference type="ARBA" id="ARBA00005772"/>
    </source>
</evidence>
<dbReference type="InterPro" id="IPR005537">
    <property type="entry name" value="RAMP_III_fam"/>
</dbReference>
<evidence type="ECO:0000259" key="5">
    <source>
        <dbReference type="Pfam" id="PF03787"/>
    </source>
</evidence>
<keyword evidence="7" id="KW-1185">Reference proteome</keyword>
<evidence type="ECO:0000313" key="6">
    <source>
        <dbReference type="EMBL" id="MSU05908.1"/>
    </source>
</evidence>
<dbReference type="GO" id="GO:0051607">
    <property type="term" value="P:defense response to virus"/>
    <property type="evidence" value="ECO:0007669"/>
    <property type="project" value="UniProtKB-KW"/>
</dbReference>
<feature type="domain" description="CRISPR type III-associated protein" evidence="5">
    <location>
        <begin position="120"/>
        <end position="190"/>
    </location>
</feature>
<evidence type="ECO:0000256" key="3">
    <source>
        <dbReference type="ARBA" id="ARBA00022884"/>
    </source>
</evidence>
<comment type="caution">
    <text evidence="6">The sequence shown here is derived from an EMBL/GenBank/DDBJ whole genome shotgun (WGS) entry which is preliminary data.</text>
</comment>
<keyword evidence="4" id="KW-0051">Antiviral defense</keyword>
<evidence type="ECO:0000256" key="2">
    <source>
        <dbReference type="ARBA" id="ARBA00016109"/>
    </source>
</evidence>
<keyword evidence="3" id="KW-0694">RNA-binding</keyword>
<evidence type="ECO:0000256" key="4">
    <source>
        <dbReference type="ARBA" id="ARBA00023118"/>
    </source>
</evidence>
<reference evidence="6 7" key="1">
    <citation type="submission" date="2019-08" db="EMBL/GenBank/DDBJ databases">
        <title>In-depth cultivation of the pig gut microbiome towards novel bacterial diversity and tailored functional studies.</title>
        <authorList>
            <person name="Wylensek D."/>
            <person name="Hitch T.C.A."/>
            <person name="Clavel T."/>
        </authorList>
    </citation>
    <scope>NUCLEOTIDE SEQUENCE [LARGE SCALE GENOMIC DNA]</scope>
    <source>
        <strain evidence="6 7">NM-380-WT-3C1</strain>
    </source>
</reference>
<sequence>MYKKIRIEYFSPFSSIPTADQLFGQIVWGLSDIKGEDIASEFVKNSPIRISSALPEGFFPIPIIPTKRKENVDAAELRKKVKKNKDLHWIGLEDFKLMQLGIKQLSDLDLFLRQPSIKSVEETRVSIDRISMKAAEGQLYTDSYLCPITLVAYVEFLNIERFSPNNLLEILDLLSTYGLGGNKNIGRGNCRISLVDLSEIENQIFSFKCDESIFMTLSKCAGNNLNPLSYKIEVYSGIVGRLYSNKGFFNKRPIALFDIGSTFYAGEGEIINNVSTDSKISTYAYAFPVRLKYVG</sequence>
<name>A0A7X2PBP9_9SPIO</name>
<dbReference type="Proteomes" id="UP000460549">
    <property type="component" value="Unassembled WGS sequence"/>
</dbReference>
<evidence type="ECO:0000313" key="7">
    <source>
        <dbReference type="Proteomes" id="UP000460549"/>
    </source>
</evidence>
<comment type="similarity">
    <text evidence="1">Belongs to the CRISPR-associated Csm4 family.</text>
</comment>
<accession>A0A7X2PBP9</accession>
<dbReference type="InterPro" id="IPR005510">
    <property type="entry name" value="Csm4"/>
</dbReference>
<gene>
    <name evidence="6" type="ORF">FYJ80_03825</name>
</gene>
<protein>
    <recommendedName>
        <fullName evidence="2">CRISPR system Cms protein Csm4</fullName>
    </recommendedName>
</protein>
<dbReference type="Pfam" id="PF03787">
    <property type="entry name" value="RAMPs"/>
    <property type="match status" value="1"/>
</dbReference>
<dbReference type="AlphaFoldDB" id="A0A7X2PBP9"/>
<dbReference type="NCBIfam" id="TIGR01903">
    <property type="entry name" value="cas5_csm4"/>
    <property type="match status" value="1"/>
</dbReference>
<organism evidence="6 7">
    <name type="scientific">Bullifex porci</name>
    <dbReference type="NCBI Taxonomy" id="2606638"/>
    <lineage>
        <taxon>Bacteria</taxon>
        <taxon>Pseudomonadati</taxon>
        <taxon>Spirochaetota</taxon>
        <taxon>Spirochaetia</taxon>
        <taxon>Spirochaetales</taxon>
        <taxon>Spirochaetaceae</taxon>
        <taxon>Bullifex</taxon>
    </lineage>
</organism>
<dbReference type="EMBL" id="VUNN01000004">
    <property type="protein sequence ID" value="MSU05908.1"/>
    <property type="molecule type" value="Genomic_DNA"/>
</dbReference>
<proteinExistence type="inferred from homology"/>
<dbReference type="RefSeq" id="WP_154424810.1">
    <property type="nucleotide sequence ID" value="NZ_VUNN01000004.1"/>
</dbReference>